<keyword evidence="11 14" id="KW-0472">Membrane</keyword>
<comment type="similarity">
    <text evidence="4 13">Belongs to the cytochrome P450 family.</text>
</comment>
<dbReference type="GO" id="GO:0016020">
    <property type="term" value="C:membrane"/>
    <property type="evidence" value="ECO:0007669"/>
    <property type="project" value="UniProtKB-SubCell"/>
</dbReference>
<keyword evidence="6 12" id="KW-0479">Metal-binding</keyword>
<protein>
    <submittedName>
        <fullName evidence="15">CYP736E24</fullName>
    </submittedName>
</protein>
<dbReference type="GO" id="GO:0020037">
    <property type="term" value="F:heme binding"/>
    <property type="evidence" value="ECO:0007669"/>
    <property type="project" value="InterPro"/>
</dbReference>
<dbReference type="PRINTS" id="PR00463">
    <property type="entry name" value="EP450I"/>
</dbReference>
<evidence type="ECO:0000256" key="1">
    <source>
        <dbReference type="ARBA" id="ARBA00001971"/>
    </source>
</evidence>
<evidence type="ECO:0000256" key="9">
    <source>
        <dbReference type="ARBA" id="ARBA00023033"/>
    </source>
</evidence>
<evidence type="ECO:0000256" key="5">
    <source>
        <dbReference type="ARBA" id="ARBA00022617"/>
    </source>
</evidence>
<evidence type="ECO:0000256" key="6">
    <source>
        <dbReference type="ARBA" id="ARBA00022723"/>
    </source>
</evidence>
<reference evidence="15" key="1">
    <citation type="journal article" date="2017" name="Front. Plant Sci.">
        <title>Transcriptome Assembly and Systematic Identification of Novel Cytochrome P450s in Taxus chinensis.</title>
        <authorList>
            <person name="Liao W."/>
            <person name="Zhao S."/>
            <person name="Zhang M."/>
            <person name="Dong K."/>
            <person name="Chen Y."/>
            <person name="Fu C."/>
            <person name="Yu L."/>
        </authorList>
    </citation>
    <scope>NUCLEOTIDE SEQUENCE</scope>
</reference>
<evidence type="ECO:0000256" key="2">
    <source>
        <dbReference type="ARBA" id="ARBA00004370"/>
    </source>
</evidence>
<evidence type="ECO:0000256" key="11">
    <source>
        <dbReference type="ARBA" id="ARBA00023136"/>
    </source>
</evidence>
<dbReference type="FunFam" id="1.10.630.10:FF:000011">
    <property type="entry name" value="Cytochrome P450 83B1"/>
    <property type="match status" value="1"/>
</dbReference>
<evidence type="ECO:0000256" key="14">
    <source>
        <dbReference type="SAM" id="Phobius"/>
    </source>
</evidence>
<keyword evidence="5 12" id="KW-0349">Heme</keyword>
<dbReference type="InterPro" id="IPR001128">
    <property type="entry name" value="Cyt_P450"/>
</dbReference>
<feature type="transmembrane region" description="Helical" evidence="14">
    <location>
        <begin position="6"/>
        <end position="24"/>
    </location>
</feature>
<dbReference type="CDD" id="cd20618">
    <property type="entry name" value="CYP71_clan"/>
    <property type="match status" value="1"/>
</dbReference>
<dbReference type="GO" id="GO:0016705">
    <property type="term" value="F:oxidoreductase activity, acting on paired donors, with incorporation or reduction of molecular oxygen"/>
    <property type="evidence" value="ECO:0007669"/>
    <property type="project" value="InterPro"/>
</dbReference>
<evidence type="ECO:0000256" key="12">
    <source>
        <dbReference type="PIRSR" id="PIRSR602401-1"/>
    </source>
</evidence>
<dbReference type="EMBL" id="MF448641">
    <property type="protein sequence ID" value="ATG29962.1"/>
    <property type="molecule type" value="mRNA"/>
</dbReference>
<evidence type="ECO:0000256" key="13">
    <source>
        <dbReference type="RuleBase" id="RU000461"/>
    </source>
</evidence>
<proteinExistence type="evidence at transcript level"/>
<dbReference type="InterPro" id="IPR036396">
    <property type="entry name" value="Cyt_P450_sf"/>
</dbReference>
<sequence length="514" mass="58176">MEFLNIISWILLLMFLLVSSLLLGKSRNTGKHPPGPLPFPIIGNLHLISHLPHRSLCSLSHKYGPIMTFYLGSLPTIVISSPEMAKQVLKIQDHLFASRPPLGDDNHFLSPQKVAFAPHGPYWKFMRKIIIQELLSPKRLKSFESLRAQEVFAMIRSILHKANSDRAVDVTAEVGFLTNNIICIMSFGKKCDEAELGGKVFKEVLEEVLFLAAGFNYGDYIPLLGWIDLQGIRRKQAQLTNIFHTFMEQIIDQHIERRKNGNNLEYEDFVDVLLSLSEDESMEIKITRGHIKNVTYDLLAAATDTSGGILEWAMSELIRNPSAMKKAQEELDSFVGKNRLVQESDLPQLQYLQSVVKETLRLYPQAPLLLPHFSVENTTVGGYEIPQMTQILVNAWAIGRDPVTWEEAKEFKPERFLGSQIDVKGQNFEVIPFGSGRRGCPGINLALSMIQLGLAHLLHCFNWYLPQGVTPETLDFSDFFGITMPRAVHLHAIPLTRLSMDLYHPKPYLGVQHN</sequence>
<dbReference type="InterPro" id="IPR002401">
    <property type="entry name" value="Cyt_P450_E_grp-I"/>
</dbReference>
<dbReference type="SUPFAM" id="SSF48264">
    <property type="entry name" value="Cytochrome P450"/>
    <property type="match status" value="1"/>
</dbReference>
<evidence type="ECO:0000256" key="8">
    <source>
        <dbReference type="ARBA" id="ARBA00023004"/>
    </source>
</evidence>
<dbReference type="GO" id="GO:0004497">
    <property type="term" value="F:monooxygenase activity"/>
    <property type="evidence" value="ECO:0007669"/>
    <property type="project" value="UniProtKB-KW"/>
</dbReference>
<dbReference type="PANTHER" id="PTHR47943:SF2">
    <property type="entry name" value="CYTOCHROME P450"/>
    <property type="match status" value="1"/>
</dbReference>
<dbReference type="PROSITE" id="PS00086">
    <property type="entry name" value="CYTOCHROME_P450"/>
    <property type="match status" value="1"/>
</dbReference>
<name>A0A291FB04_TAXCH</name>
<dbReference type="Gene3D" id="1.10.630.10">
    <property type="entry name" value="Cytochrome P450"/>
    <property type="match status" value="1"/>
</dbReference>
<keyword evidence="14" id="KW-1133">Transmembrane helix</keyword>
<accession>A0A291FB04</accession>
<dbReference type="AlphaFoldDB" id="A0A291FB04"/>
<keyword evidence="9 13" id="KW-0503">Monooxygenase</keyword>
<evidence type="ECO:0000256" key="10">
    <source>
        <dbReference type="ARBA" id="ARBA00023059"/>
    </source>
</evidence>
<evidence type="ECO:0000256" key="4">
    <source>
        <dbReference type="ARBA" id="ARBA00010617"/>
    </source>
</evidence>
<feature type="binding site" description="axial binding residue" evidence="12">
    <location>
        <position position="440"/>
    </location>
    <ligand>
        <name>heme</name>
        <dbReference type="ChEBI" id="CHEBI:30413"/>
    </ligand>
    <ligandPart>
        <name>Fe</name>
        <dbReference type="ChEBI" id="CHEBI:18248"/>
    </ligandPart>
</feature>
<dbReference type="PRINTS" id="PR00385">
    <property type="entry name" value="P450"/>
</dbReference>
<dbReference type="GO" id="GO:0005506">
    <property type="term" value="F:iron ion binding"/>
    <property type="evidence" value="ECO:0007669"/>
    <property type="project" value="InterPro"/>
</dbReference>
<evidence type="ECO:0000256" key="3">
    <source>
        <dbReference type="ARBA" id="ARBA00005122"/>
    </source>
</evidence>
<evidence type="ECO:0000313" key="15">
    <source>
        <dbReference type="EMBL" id="ATG29962.1"/>
    </source>
</evidence>
<dbReference type="GO" id="GO:0042617">
    <property type="term" value="P:paclitaxel biosynthetic process"/>
    <property type="evidence" value="ECO:0007669"/>
    <property type="project" value="UniProtKB-UniPathway"/>
</dbReference>
<keyword evidence="10" id="KW-0876">Taxol biosynthesis</keyword>
<dbReference type="PANTHER" id="PTHR47943">
    <property type="entry name" value="CYTOCHROME P450 93A3-LIKE"/>
    <property type="match status" value="1"/>
</dbReference>
<comment type="pathway">
    <text evidence="3">Alkaloid biosynthesis; taxol biosynthesis.</text>
</comment>
<comment type="cofactor">
    <cofactor evidence="1 12">
        <name>heme</name>
        <dbReference type="ChEBI" id="CHEBI:30413"/>
    </cofactor>
</comment>
<dbReference type="InterPro" id="IPR017972">
    <property type="entry name" value="Cyt_P450_CS"/>
</dbReference>
<evidence type="ECO:0000256" key="7">
    <source>
        <dbReference type="ARBA" id="ARBA00023002"/>
    </source>
</evidence>
<dbReference type="Pfam" id="PF00067">
    <property type="entry name" value="p450"/>
    <property type="match status" value="1"/>
</dbReference>
<organism evidence="15">
    <name type="scientific">Taxus chinensis</name>
    <name type="common">Chinese yew</name>
    <name type="synonym">Taxus wallichiana var. chinensis</name>
    <dbReference type="NCBI Taxonomy" id="29808"/>
    <lineage>
        <taxon>Eukaryota</taxon>
        <taxon>Viridiplantae</taxon>
        <taxon>Streptophyta</taxon>
        <taxon>Embryophyta</taxon>
        <taxon>Tracheophyta</taxon>
        <taxon>Spermatophyta</taxon>
        <taxon>Pinopsida</taxon>
        <taxon>Pinidae</taxon>
        <taxon>Conifers II</taxon>
        <taxon>Cupressales</taxon>
        <taxon>Taxaceae</taxon>
        <taxon>Taxus</taxon>
    </lineage>
</organism>
<comment type="subcellular location">
    <subcellularLocation>
        <location evidence="2">Membrane</location>
    </subcellularLocation>
</comment>
<keyword evidence="8 12" id="KW-0408">Iron</keyword>
<dbReference type="UniPathway" id="UPA00842"/>
<keyword evidence="14" id="KW-0812">Transmembrane</keyword>
<keyword evidence="7 13" id="KW-0560">Oxidoreductase</keyword>